<dbReference type="AlphaFoldDB" id="A0A8J3IHR8"/>
<proteinExistence type="predicted"/>
<gene>
    <name evidence="1" type="ORF">KSF_058370</name>
</gene>
<comment type="caution">
    <text evidence="1">The sequence shown here is derived from an EMBL/GenBank/DDBJ whole genome shotgun (WGS) entry which is preliminary data.</text>
</comment>
<accession>A0A8J3IHR8</accession>
<name>A0A8J3IHR8_9CHLR</name>
<evidence type="ECO:0000313" key="2">
    <source>
        <dbReference type="Proteomes" id="UP000597444"/>
    </source>
</evidence>
<sequence length="49" mass="5437">MILGTINSTEAGIIGRYSPMKWIEGAVDLPYSSPQQNYVLHSVERSTLI</sequence>
<protein>
    <submittedName>
        <fullName evidence="1">Uncharacterized protein</fullName>
    </submittedName>
</protein>
<dbReference type="EMBL" id="BNJK01000001">
    <property type="protein sequence ID" value="GHO95789.1"/>
    <property type="molecule type" value="Genomic_DNA"/>
</dbReference>
<organism evidence="1 2">
    <name type="scientific">Reticulibacter mediterranei</name>
    <dbReference type="NCBI Taxonomy" id="2778369"/>
    <lineage>
        <taxon>Bacteria</taxon>
        <taxon>Bacillati</taxon>
        <taxon>Chloroflexota</taxon>
        <taxon>Ktedonobacteria</taxon>
        <taxon>Ktedonobacterales</taxon>
        <taxon>Reticulibacteraceae</taxon>
        <taxon>Reticulibacter</taxon>
    </lineage>
</organism>
<evidence type="ECO:0000313" key="1">
    <source>
        <dbReference type="EMBL" id="GHO95789.1"/>
    </source>
</evidence>
<reference evidence="1" key="1">
    <citation type="submission" date="2020-10" db="EMBL/GenBank/DDBJ databases">
        <title>Taxonomic study of unclassified bacteria belonging to the class Ktedonobacteria.</title>
        <authorList>
            <person name="Yabe S."/>
            <person name="Wang C.M."/>
            <person name="Zheng Y."/>
            <person name="Sakai Y."/>
            <person name="Cavaletti L."/>
            <person name="Monciardini P."/>
            <person name="Donadio S."/>
        </authorList>
    </citation>
    <scope>NUCLEOTIDE SEQUENCE</scope>
    <source>
        <strain evidence="1">ID150040</strain>
    </source>
</reference>
<keyword evidence="2" id="KW-1185">Reference proteome</keyword>
<dbReference type="Proteomes" id="UP000597444">
    <property type="component" value="Unassembled WGS sequence"/>
</dbReference>